<organism evidence="2 3">
    <name type="scientific">Pseudobdellovibrio exovorus JSS</name>
    <dbReference type="NCBI Taxonomy" id="1184267"/>
    <lineage>
        <taxon>Bacteria</taxon>
        <taxon>Pseudomonadati</taxon>
        <taxon>Bdellovibrionota</taxon>
        <taxon>Bdellovibrionia</taxon>
        <taxon>Bdellovibrionales</taxon>
        <taxon>Pseudobdellovibrionaceae</taxon>
        <taxon>Pseudobdellovibrio</taxon>
    </lineage>
</organism>
<dbReference type="PATRIC" id="fig|1184267.3.peg.1991"/>
<dbReference type="AlphaFoldDB" id="M4V9V4"/>
<feature type="signal peptide" evidence="1">
    <location>
        <begin position="1"/>
        <end position="18"/>
    </location>
</feature>
<feature type="chain" id="PRO_5004060096" description="Fimbrial protein" evidence="1">
    <location>
        <begin position="19"/>
        <end position="156"/>
    </location>
</feature>
<evidence type="ECO:0000313" key="2">
    <source>
        <dbReference type="EMBL" id="AGH96182.1"/>
    </source>
</evidence>
<gene>
    <name evidence="2" type="ORF">A11Q_1966</name>
</gene>
<keyword evidence="1" id="KW-0732">Signal</keyword>
<dbReference type="EMBL" id="CP003537">
    <property type="protein sequence ID" value="AGH96182.1"/>
    <property type="molecule type" value="Genomic_DNA"/>
</dbReference>
<evidence type="ECO:0000256" key="1">
    <source>
        <dbReference type="SAM" id="SignalP"/>
    </source>
</evidence>
<dbReference type="eggNOG" id="ENOG5033GZA">
    <property type="taxonomic scope" value="Bacteria"/>
</dbReference>
<dbReference type="STRING" id="1184267.A11Q_1966"/>
<proteinExistence type="predicted"/>
<evidence type="ECO:0008006" key="4">
    <source>
        <dbReference type="Google" id="ProtNLM"/>
    </source>
</evidence>
<dbReference type="RefSeq" id="WP_015470672.1">
    <property type="nucleotide sequence ID" value="NC_020813.1"/>
</dbReference>
<accession>M4V9V4</accession>
<protein>
    <recommendedName>
        <fullName evidence="4">Fimbrial protein</fullName>
    </recommendedName>
</protein>
<dbReference type="OrthoDB" id="5296045at2"/>
<dbReference type="HOGENOM" id="CLU_1683183_0_0_7"/>
<evidence type="ECO:0000313" key="3">
    <source>
        <dbReference type="Proteomes" id="UP000012040"/>
    </source>
</evidence>
<sequence>MKTFLTAFVMLATTSAMAATTGTLQLQGVVGVTNEIIINAKAEATALNIIGGETNRNVAEVTEKSNSPTGYKINMKSANAGRLIHTTDNGKQTPYTVSYNGQSAISLHQTDQTVKTVSNLNNMTTQTSQVIVNVTPLSNAMAGTYQDTVTISIVAN</sequence>
<dbReference type="KEGG" id="bex:A11Q_1966"/>
<dbReference type="Proteomes" id="UP000012040">
    <property type="component" value="Chromosome"/>
</dbReference>
<reference evidence="2 3" key="1">
    <citation type="journal article" date="2013" name="ISME J.">
        <title>By their genes ye shall know them: genomic signatures of predatory bacteria.</title>
        <authorList>
            <person name="Pasternak Z."/>
            <person name="Pietrokovski S."/>
            <person name="Rotem O."/>
            <person name="Gophna U."/>
            <person name="Lurie-Weinberger M.N."/>
            <person name="Jurkevitch E."/>
        </authorList>
    </citation>
    <scope>NUCLEOTIDE SEQUENCE [LARGE SCALE GENOMIC DNA]</scope>
    <source>
        <strain evidence="2 3">JSS</strain>
    </source>
</reference>
<name>M4V9V4_9BACT</name>
<keyword evidence="3" id="KW-1185">Reference proteome</keyword>